<dbReference type="Pfam" id="PF00296">
    <property type="entry name" value="Bac_luciferase"/>
    <property type="match status" value="1"/>
</dbReference>
<sequence>MTVLERRDDPVNAFRRELAVIPRLVGWIRGSGVHGEWKVPTVRERTSLAFGLNIDPVIDRPWEIEALAQLADTAGIALVAMQDHAYNPRFAETWTVLTAVALRTQRVHVLMNVATLALRPAPMLAKAAATLDRLTGGRVELGLGSGGIWDGIAAMGGPRWSPGEALAAIEDALRLCRLLWERAKSGEPVTYEGPIFRVDHLVFGPAPTRPIPLWVGAIKPRALRLAGELADGITVSTPYVLPEKLPQVNQWVNEGAERVGRDPATIRRLYNLLGVLDVPGGRSYRVNRPGLLGGPADAWADAIARFAELGMDTFVFWPVAGDYLAQARHFVEEVIPRVRDRVGSP</sequence>
<dbReference type="KEGG" id="tro:trd_1355"/>
<dbReference type="EMBL" id="CP001275">
    <property type="protein sequence ID" value="ACM04662.1"/>
    <property type="molecule type" value="Genomic_DNA"/>
</dbReference>
<dbReference type="InterPro" id="IPR011251">
    <property type="entry name" value="Luciferase-like_dom"/>
</dbReference>
<accession>B9L2F3</accession>
<feature type="domain" description="Luciferase-like" evidence="2">
    <location>
        <begin position="61"/>
        <end position="270"/>
    </location>
</feature>
<dbReference type="Proteomes" id="UP000000447">
    <property type="component" value="Chromosome"/>
</dbReference>
<dbReference type="eggNOG" id="COG2141">
    <property type="taxonomic scope" value="Bacteria"/>
</dbReference>
<evidence type="ECO:0000313" key="3">
    <source>
        <dbReference type="EMBL" id="ACM04662.1"/>
    </source>
</evidence>
<dbReference type="InterPro" id="IPR050564">
    <property type="entry name" value="F420-G6PD/mer"/>
</dbReference>
<dbReference type="AlphaFoldDB" id="B9L2F3"/>
<dbReference type="SUPFAM" id="SSF51679">
    <property type="entry name" value="Bacterial luciferase-like"/>
    <property type="match status" value="1"/>
</dbReference>
<dbReference type="RefSeq" id="WP_015922304.1">
    <property type="nucleotide sequence ID" value="NC_011959.1"/>
</dbReference>
<dbReference type="HOGENOM" id="CLU_027853_6_0_0"/>
<dbReference type="PANTHER" id="PTHR43244:SF1">
    <property type="entry name" value="5,10-METHYLENETETRAHYDROMETHANOPTERIN REDUCTASE"/>
    <property type="match status" value="1"/>
</dbReference>
<organism evidence="3 4">
    <name type="scientific">Thermomicrobium roseum (strain ATCC 27502 / DSM 5159 / P-2)</name>
    <dbReference type="NCBI Taxonomy" id="309801"/>
    <lineage>
        <taxon>Bacteria</taxon>
        <taxon>Pseudomonadati</taxon>
        <taxon>Thermomicrobiota</taxon>
        <taxon>Thermomicrobia</taxon>
        <taxon>Thermomicrobiales</taxon>
        <taxon>Thermomicrobiaceae</taxon>
        <taxon>Thermomicrobium</taxon>
    </lineage>
</organism>
<evidence type="ECO:0000313" key="4">
    <source>
        <dbReference type="Proteomes" id="UP000000447"/>
    </source>
</evidence>
<dbReference type="GO" id="GO:0016705">
    <property type="term" value="F:oxidoreductase activity, acting on paired donors, with incorporation or reduction of molecular oxygen"/>
    <property type="evidence" value="ECO:0007669"/>
    <property type="project" value="InterPro"/>
</dbReference>
<proteinExistence type="predicted"/>
<dbReference type="InterPro" id="IPR036661">
    <property type="entry name" value="Luciferase-like_sf"/>
</dbReference>
<name>B9L2F3_THERP</name>
<keyword evidence="1" id="KW-0560">Oxidoreductase</keyword>
<evidence type="ECO:0000256" key="1">
    <source>
        <dbReference type="ARBA" id="ARBA00023002"/>
    </source>
</evidence>
<dbReference type="OrthoDB" id="9775082at2"/>
<evidence type="ECO:0000259" key="2">
    <source>
        <dbReference type="Pfam" id="PF00296"/>
    </source>
</evidence>
<dbReference type="STRING" id="309801.trd_1355"/>
<gene>
    <name evidence="3" type="ordered locus">trd_1355</name>
</gene>
<protein>
    <submittedName>
        <fullName evidence="3">Putative oxidoreductase</fullName>
    </submittedName>
</protein>
<dbReference type="Gene3D" id="3.20.20.30">
    <property type="entry name" value="Luciferase-like domain"/>
    <property type="match status" value="1"/>
</dbReference>
<reference evidence="3 4" key="1">
    <citation type="journal article" date="2009" name="PLoS ONE">
        <title>Complete genome sequence of the aerobic CO-oxidizing thermophile Thermomicrobium roseum.</title>
        <authorList>
            <person name="Wu D."/>
            <person name="Raymond J."/>
            <person name="Wu M."/>
            <person name="Chatterji S."/>
            <person name="Ren Q."/>
            <person name="Graham J.E."/>
            <person name="Bryant D.A."/>
            <person name="Robb F."/>
            <person name="Colman A."/>
            <person name="Tallon L.J."/>
            <person name="Badger J.H."/>
            <person name="Madupu R."/>
            <person name="Ward N.L."/>
            <person name="Eisen J.A."/>
        </authorList>
    </citation>
    <scope>NUCLEOTIDE SEQUENCE [LARGE SCALE GENOMIC DNA]</scope>
    <source>
        <strain evidence="4">ATCC 27502 / DSM 5159 / P-2</strain>
    </source>
</reference>
<keyword evidence="4" id="KW-1185">Reference proteome</keyword>
<dbReference type="PANTHER" id="PTHR43244">
    <property type="match status" value="1"/>
</dbReference>